<keyword evidence="2" id="KW-1185">Reference proteome</keyword>
<comment type="caution">
    <text evidence="1">The sequence shown here is derived from an EMBL/GenBank/DDBJ whole genome shotgun (WGS) entry which is preliminary data.</text>
</comment>
<dbReference type="Proteomes" id="UP001447516">
    <property type="component" value="Unassembled WGS sequence"/>
</dbReference>
<proteinExistence type="predicted"/>
<protein>
    <submittedName>
        <fullName evidence="1">Uncharacterized protein</fullName>
    </submittedName>
</protein>
<reference evidence="1 2" key="1">
    <citation type="submission" date="2024-05" db="EMBL/GenBank/DDBJ databases">
        <title>Microbispora sp.ZYX-F-249.</title>
        <authorList>
            <person name="Xie H."/>
        </authorList>
    </citation>
    <scope>NUCLEOTIDE SEQUENCE [LARGE SCALE GENOMIC DNA]</scope>
    <source>
        <strain evidence="1 2">ZYX-F-249</strain>
    </source>
</reference>
<dbReference type="EMBL" id="JBDJAW010000004">
    <property type="protein sequence ID" value="MEN3534946.1"/>
    <property type="molecule type" value="Genomic_DNA"/>
</dbReference>
<accession>A0ABV0AM50</accession>
<evidence type="ECO:0000313" key="2">
    <source>
        <dbReference type="Proteomes" id="UP001447516"/>
    </source>
</evidence>
<dbReference type="RefSeq" id="WP_346225020.1">
    <property type="nucleotide sequence ID" value="NZ_JBDJAW010000004.1"/>
</dbReference>
<name>A0ABV0AM50_9ACTN</name>
<sequence length="40" mass="4121">MVPTGSTLSSTDPDVVPAAVAERSGLHLAELAFDALTGWH</sequence>
<evidence type="ECO:0000313" key="1">
    <source>
        <dbReference type="EMBL" id="MEN3534946.1"/>
    </source>
</evidence>
<gene>
    <name evidence="1" type="ORF">AAH991_07525</name>
</gene>
<organism evidence="1 2">
    <name type="scientific">Microbispora maris</name>
    <dbReference type="NCBI Taxonomy" id="3144104"/>
    <lineage>
        <taxon>Bacteria</taxon>
        <taxon>Bacillati</taxon>
        <taxon>Actinomycetota</taxon>
        <taxon>Actinomycetes</taxon>
        <taxon>Streptosporangiales</taxon>
        <taxon>Streptosporangiaceae</taxon>
        <taxon>Microbispora</taxon>
    </lineage>
</organism>